<dbReference type="GeneID" id="7823002"/>
<feature type="active site" description="Nucleophile" evidence="5">
    <location>
        <position position="17"/>
    </location>
</feature>
<dbReference type="Proteomes" id="UP000009168">
    <property type="component" value="Unassembled WGS sequence"/>
</dbReference>
<dbReference type="NCBIfam" id="TIGR01488">
    <property type="entry name" value="HAD-SF-IB"/>
    <property type="match status" value="1"/>
</dbReference>
<dbReference type="OrthoDB" id="10267182at2759"/>
<feature type="binding site" evidence="6">
    <location>
        <position position="28"/>
    </location>
    <ligand>
        <name>substrate</name>
    </ligand>
</feature>
<evidence type="ECO:0000256" key="6">
    <source>
        <dbReference type="PIRSR" id="PIRSR031051-2"/>
    </source>
</evidence>
<dbReference type="AlphaFoldDB" id="I7MF79"/>
<dbReference type="GO" id="GO:0016791">
    <property type="term" value="F:phosphatase activity"/>
    <property type="evidence" value="ECO:0007669"/>
    <property type="project" value="InterPro"/>
</dbReference>
<evidence type="ECO:0000256" key="1">
    <source>
        <dbReference type="ARBA" id="ARBA00001946"/>
    </source>
</evidence>
<feature type="binding site" evidence="6">
    <location>
        <position position="107"/>
    </location>
    <ligand>
        <name>substrate</name>
    </ligand>
</feature>
<dbReference type="HOGENOM" id="CLU_068983_0_1_1"/>
<dbReference type="PIRSF" id="PIRSF031051">
    <property type="entry name" value="PyrdxlP_Pase_PHOSPHO2"/>
    <property type="match status" value="1"/>
</dbReference>
<dbReference type="InterPro" id="IPR006384">
    <property type="entry name" value="HAD_hydro_PyrdxlP_Pase-like"/>
</dbReference>
<evidence type="ECO:0000256" key="4">
    <source>
        <dbReference type="ARBA" id="ARBA00022842"/>
    </source>
</evidence>
<feature type="binding site" evidence="7">
    <location>
        <position position="186"/>
    </location>
    <ligand>
        <name>Mg(2+)</name>
        <dbReference type="ChEBI" id="CHEBI:18420"/>
    </ligand>
</feature>
<reference evidence="9" key="1">
    <citation type="journal article" date="2006" name="PLoS Biol.">
        <title>Macronuclear genome sequence of the ciliate Tetrahymena thermophila, a model eukaryote.</title>
        <authorList>
            <person name="Eisen J.A."/>
            <person name="Coyne R.S."/>
            <person name="Wu M."/>
            <person name="Wu D."/>
            <person name="Thiagarajan M."/>
            <person name="Wortman J.R."/>
            <person name="Badger J.H."/>
            <person name="Ren Q."/>
            <person name="Amedeo P."/>
            <person name="Jones K.M."/>
            <person name="Tallon L.J."/>
            <person name="Delcher A.L."/>
            <person name="Salzberg S.L."/>
            <person name="Silva J.C."/>
            <person name="Haas B.J."/>
            <person name="Majoros W.H."/>
            <person name="Farzad M."/>
            <person name="Carlton J.M."/>
            <person name="Smith R.K. Jr."/>
            <person name="Garg J."/>
            <person name="Pearlman R.E."/>
            <person name="Karrer K.M."/>
            <person name="Sun L."/>
            <person name="Manning G."/>
            <person name="Elde N.C."/>
            <person name="Turkewitz A.P."/>
            <person name="Asai D.J."/>
            <person name="Wilkes D.E."/>
            <person name="Wang Y."/>
            <person name="Cai H."/>
            <person name="Collins K."/>
            <person name="Stewart B.A."/>
            <person name="Lee S.R."/>
            <person name="Wilamowska K."/>
            <person name="Weinberg Z."/>
            <person name="Ruzzo W.L."/>
            <person name="Wloga D."/>
            <person name="Gaertig J."/>
            <person name="Frankel J."/>
            <person name="Tsao C.-C."/>
            <person name="Gorovsky M.A."/>
            <person name="Keeling P.J."/>
            <person name="Waller R.F."/>
            <person name="Patron N.J."/>
            <person name="Cherry J.M."/>
            <person name="Stover N.A."/>
            <person name="Krieger C.J."/>
            <person name="del Toro C."/>
            <person name="Ryder H.F."/>
            <person name="Williamson S.C."/>
            <person name="Barbeau R.A."/>
            <person name="Hamilton E.P."/>
            <person name="Orias E."/>
        </authorList>
    </citation>
    <scope>NUCLEOTIDE SEQUENCE [LARGE SCALE GENOMIC DNA]</scope>
    <source>
        <strain evidence="9">SB210</strain>
    </source>
</reference>
<dbReference type="NCBIfam" id="TIGR01489">
    <property type="entry name" value="DKMTPPase-SF"/>
    <property type="match status" value="1"/>
</dbReference>
<keyword evidence="3" id="KW-0378">Hydrolase</keyword>
<dbReference type="KEGG" id="tet:TTHERM_00136300"/>
<dbReference type="eggNOG" id="KOG3120">
    <property type="taxonomic scope" value="Eukaryota"/>
</dbReference>
<dbReference type="EMBL" id="GG662639">
    <property type="protein sequence ID" value="EAR99466.1"/>
    <property type="molecule type" value="Genomic_DNA"/>
</dbReference>
<feature type="binding site" evidence="7">
    <location>
        <position position="17"/>
    </location>
    <ligand>
        <name>Mg(2+)</name>
        <dbReference type="ChEBI" id="CHEBI:18420"/>
    </ligand>
</feature>
<dbReference type="InterPro" id="IPR023214">
    <property type="entry name" value="HAD_sf"/>
</dbReference>
<feature type="active site" description="Proton donor" evidence="5">
    <location>
        <position position="19"/>
    </location>
</feature>
<keyword evidence="9" id="KW-1185">Reference proteome</keyword>
<evidence type="ECO:0000313" key="8">
    <source>
        <dbReference type="EMBL" id="EAR99466.1"/>
    </source>
</evidence>
<evidence type="ECO:0000256" key="3">
    <source>
        <dbReference type="ARBA" id="ARBA00022801"/>
    </source>
</evidence>
<feature type="binding site" evidence="7">
    <location>
        <position position="19"/>
    </location>
    <ligand>
        <name>Mg(2+)</name>
        <dbReference type="ChEBI" id="CHEBI:18420"/>
    </ligand>
</feature>
<proteinExistence type="predicted"/>
<protein>
    <submittedName>
        <fullName evidence="8">2,3-diketo-5-methylthio-1-phosphopentane phosphatase family protein</fullName>
    </submittedName>
</protein>
<dbReference type="Pfam" id="PF06888">
    <property type="entry name" value="Put_Phosphatase"/>
    <property type="match status" value="1"/>
</dbReference>
<keyword evidence="4 7" id="KW-0460">Magnesium</keyword>
<dbReference type="InterPro" id="IPR036412">
    <property type="entry name" value="HAD-like_sf"/>
</dbReference>
<gene>
    <name evidence="8" type="ORF">TTHERM_00136300</name>
</gene>
<evidence type="ECO:0000256" key="5">
    <source>
        <dbReference type="PIRSR" id="PIRSR031051-1"/>
    </source>
</evidence>
<dbReference type="InterPro" id="IPR016965">
    <property type="entry name" value="Pase_PHOSPHO-typ"/>
</dbReference>
<dbReference type="InParanoid" id="I7MF79"/>
<sequence>MSFTENTGNQCDLYVFDFDYTIIEENSDTCFYNLFENGKLPKELADVEDENQWTAFMNKVLTYIKQKVGVTSQQLKAELEKCHLIGGMKELFEKIKSKGSDIIIVSDANSNFIKWIVEKNEISHLFTAIYTNPCVIENDQLIVKRFYESHECTYCTGTPNMCKSKIIREHLAKYPGKYENIHYFGDGSNDFCPMFHLKDSNSTGYVRSGFALEKRIKNYFNNPNAEPFKCKMVYWRQAYDFLDQI</sequence>
<dbReference type="PANTHER" id="PTHR20889:SF12">
    <property type="entry name" value="LP01149P"/>
    <property type="match status" value="1"/>
</dbReference>
<evidence type="ECO:0000313" key="9">
    <source>
        <dbReference type="Proteomes" id="UP000009168"/>
    </source>
</evidence>
<dbReference type="PANTHER" id="PTHR20889">
    <property type="entry name" value="PHOSPHATASE, ORPHAN 1, 2"/>
    <property type="match status" value="1"/>
</dbReference>
<keyword evidence="2 7" id="KW-0479">Metal-binding</keyword>
<dbReference type="RefSeq" id="XP_001019711.1">
    <property type="nucleotide sequence ID" value="XM_001019711.1"/>
</dbReference>
<evidence type="ECO:0000256" key="2">
    <source>
        <dbReference type="ARBA" id="ARBA00022723"/>
    </source>
</evidence>
<dbReference type="SUPFAM" id="SSF56784">
    <property type="entry name" value="HAD-like"/>
    <property type="match status" value="1"/>
</dbReference>
<evidence type="ECO:0000256" key="7">
    <source>
        <dbReference type="PIRSR" id="PIRSR031051-3"/>
    </source>
</evidence>
<dbReference type="Gene3D" id="3.40.50.1000">
    <property type="entry name" value="HAD superfamily/HAD-like"/>
    <property type="match status" value="1"/>
</dbReference>
<dbReference type="OMA" id="HNLADCF"/>
<name>I7MF79_TETTS</name>
<comment type="cofactor">
    <cofactor evidence="1 7">
        <name>Mg(2+)</name>
        <dbReference type="ChEBI" id="CHEBI:18420"/>
    </cofactor>
</comment>
<organism evidence="8 9">
    <name type="scientific">Tetrahymena thermophila (strain SB210)</name>
    <dbReference type="NCBI Taxonomy" id="312017"/>
    <lineage>
        <taxon>Eukaryota</taxon>
        <taxon>Sar</taxon>
        <taxon>Alveolata</taxon>
        <taxon>Ciliophora</taxon>
        <taxon>Intramacronucleata</taxon>
        <taxon>Oligohymenophorea</taxon>
        <taxon>Hymenostomatida</taxon>
        <taxon>Tetrahymenina</taxon>
        <taxon>Tetrahymenidae</taxon>
        <taxon>Tetrahymena</taxon>
    </lineage>
</organism>
<dbReference type="GO" id="GO:0046872">
    <property type="term" value="F:metal ion binding"/>
    <property type="evidence" value="ECO:0007669"/>
    <property type="project" value="UniProtKB-KW"/>
</dbReference>
<accession>I7MF79</accession>